<accession>A0A2G1QGQ6</accession>
<gene>
    <name evidence="5" type="ORF">CSC94_22990</name>
</gene>
<feature type="region of interest" description="Disordered" evidence="3">
    <location>
        <begin position="189"/>
        <end position="224"/>
    </location>
</feature>
<dbReference type="Pfam" id="PF03389">
    <property type="entry name" value="MobA_MobL"/>
    <property type="match status" value="1"/>
</dbReference>
<feature type="region of interest" description="Disordered" evidence="3">
    <location>
        <begin position="435"/>
        <end position="495"/>
    </location>
</feature>
<evidence type="ECO:0000313" key="6">
    <source>
        <dbReference type="Proteomes" id="UP000221168"/>
    </source>
</evidence>
<evidence type="ECO:0000256" key="2">
    <source>
        <dbReference type="ARBA" id="ARBA00022971"/>
    </source>
</evidence>
<evidence type="ECO:0000313" key="5">
    <source>
        <dbReference type="EMBL" id="PHP64696.1"/>
    </source>
</evidence>
<feature type="compositionally biased region" description="Basic and acidic residues" evidence="3">
    <location>
        <begin position="203"/>
        <end position="223"/>
    </location>
</feature>
<feature type="compositionally biased region" description="Basic and acidic residues" evidence="3">
    <location>
        <begin position="459"/>
        <end position="495"/>
    </location>
</feature>
<dbReference type="AlphaFoldDB" id="A0A2G1QGQ6"/>
<evidence type="ECO:0000259" key="4">
    <source>
        <dbReference type="Pfam" id="PF03389"/>
    </source>
</evidence>
<comment type="caution">
    <text evidence="5">The sequence shown here is derived from an EMBL/GenBank/DDBJ whole genome shotgun (WGS) entry which is preliminary data.</text>
</comment>
<proteinExistence type="inferred from homology"/>
<organism evidence="5 6">
    <name type="scientific">Zhengella mangrovi</name>
    <dbReference type="NCBI Taxonomy" id="1982044"/>
    <lineage>
        <taxon>Bacteria</taxon>
        <taxon>Pseudomonadati</taxon>
        <taxon>Pseudomonadota</taxon>
        <taxon>Alphaproteobacteria</taxon>
        <taxon>Hyphomicrobiales</taxon>
        <taxon>Notoacmeibacteraceae</taxon>
        <taxon>Zhengella</taxon>
    </lineage>
</organism>
<comment type="similarity">
    <text evidence="1">Belongs to the MobA/MobL family.</text>
</comment>
<dbReference type="InterPro" id="IPR005053">
    <property type="entry name" value="MobA_MobL"/>
</dbReference>
<dbReference type="OrthoDB" id="1826980at2"/>
<reference evidence="5 6" key="1">
    <citation type="submission" date="2017-10" db="EMBL/GenBank/DDBJ databases">
        <title>Sedimentibacterium mangrovi gen. nov., sp. nov., a novel member of family Phyllobacteriacea isolated from mangrove sediment.</title>
        <authorList>
            <person name="Liao H."/>
            <person name="Tian Y."/>
        </authorList>
    </citation>
    <scope>NUCLEOTIDE SEQUENCE [LARGE SCALE GENOMIC DNA]</scope>
    <source>
        <strain evidence="5 6">X9-2-2</strain>
    </source>
</reference>
<protein>
    <recommendedName>
        <fullName evidence="4">MobA/MobL protein domain-containing protein</fullName>
    </recommendedName>
</protein>
<feature type="compositionally biased region" description="Basic and acidic residues" evidence="3">
    <location>
        <begin position="435"/>
        <end position="446"/>
    </location>
</feature>
<dbReference type="EMBL" id="PDVP01000026">
    <property type="protein sequence ID" value="PHP64696.1"/>
    <property type="molecule type" value="Genomic_DNA"/>
</dbReference>
<feature type="domain" description="MobA/MobL protein" evidence="4">
    <location>
        <begin position="17"/>
        <end position="209"/>
    </location>
</feature>
<keyword evidence="2" id="KW-0184">Conjugation</keyword>
<feature type="region of interest" description="Disordered" evidence="3">
    <location>
        <begin position="241"/>
        <end position="267"/>
    </location>
</feature>
<name>A0A2G1QGQ6_9HYPH</name>
<dbReference type="Proteomes" id="UP000221168">
    <property type="component" value="Unassembled WGS sequence"/>
</dbReference>
<dbReference type="RefSeq" id="WP_099308723.1">
    <property type="nucleotide sequence ID" value="NZ_PDVP01000026.1"/>
</dbReference>
<evidence type="ECO:0000256" key="1">
    <source>
        <dbReference type="ARBA" id="ARBA00010873"/>
    </source>
</evidence>
<evidence type="ECO:0000256" key="3">
    <source>
        <dbReference type="SAM" id="MobiDB-lite"/>
    </source>
</evidence>
<dbReference type="Gene3D" id="3.30.930.30">
    <property type="match status" value="1"/>
</dbReference>
<sequence>MAIYHLHVKNISRRFGRSIVAAAAYRAGETLPNEAEERESHFGGRRDVIHAEIILPAGAPAWMGERAELWNAVERAEKRKDARLGKEIEFSLPRELPPEAWVEVARQMATAYAEKGYVTDFAIHEDGLKHNPHVHMLLTTRAVTEKGFGAKIRAADHPSFITEARKIWAAIANEALGKVGAAVEIDHRSHADRGVEQRPSQHRGPDRQERRERREQARQERAMQSDNIVKAYRSIVDDPKSAERYPNLYQREDWPPTSPTRSASDYTREEREEFVTFWKDVGFHVPEQDMPRRDAPEEERKRLYDYKEQAKEMAERSIDKIRPMTNPTSRETILEWREIEKRLHEQLRREGIDPGEKTDWREIAESMAQFRDKLVEMRKMEFENRILRDELLKRDREIERSRPIPDPLGNLISQQEMDDAQGAALEDMTRNMTEDEWRIAEQETRLPPEAMPPSPDASAEDHLAWEQLEQAHAEYEREPDKGREWDDKRERNPFP</sequence>
<keyword evidence="6" id="KW-1185">Reference proteome</keyword>